<dbReference type="PATRIC" id="fig|1434111.4.peg.3636"/>
<dbReference type="EMBL" id="CP009515">
    <property type="protein sequence ID" value="AKB76004.1"/>
    <property type="molecule type" value="Genomic_DNA"/>
</dbReference>
<accession>A0A0E3S4L0</accession>
<dbReference type="GeneID" id="24807599"/>
<name>A0A0E3S4L0_9EURY</name>
<dbReference type="OrthoDB" id="375822at2157"/>
<gene>
    <name evidence="2" type="ORF">MSLAZ_2743</name>
</gene>
<evidence type="ECO:0000313" key="2">
    <source>
        <dbReference type="EMBL" id="AKB76004.1"/>
    </source>
</evidence>
<feature type="region of interest" description="Disordered" evidence="1">
    <location>
        <begin position="36"/>
        <end position="58"/>
    </location>
</feature>
<proteinExistence type="predicted"/>
<dbReference type="STRING" id="1434111.MSLAZ_2743"/>
<keyword evidence="3" id="KW-1185">Reference proteome</keyword>
<dbReference type="Proteomes" id="UP000033072">
    <property type="component" value="Chromosome"/>
</dbReference>
<reference evidence="2 3" key="1">
    <citation type="submission" date="2014-07" db="EMBL/GenBank/DDBJ databases">
        <title>Methanogenic archaea and the global carbon cycle.</title>
        <authorList>
            <person name="Henriksen J.R."/>
            <person name="Luke J."/>
            <person name="Reinhart S."/>
            <person name="Benedict M.N."/>
            <person name="Youngblut N.D."/>
            <person name="Metcalf M.E."/>
            <person name="Whitaker R.J."/>
            <person name="Metcalf W.W."/>
        </authorList>
    </citation>
    <scope>NUCLEOTIDE SEQUENCE [LARGE SCALE GENOMIC DNA]</scope>
    <source>
        <strain evidence="2 3">Z-7289</strain>
    </source>
</reference>
<organism evidence="2 3">
    <name type="scientific">Methanosarcina lacustris Z-7289</name>
    <dbReference type="NCBI Taxonomy" id="1434111"/>
    <lineage>
        <taxon>Archaea</taxon>
        <taxon>Methanobacteriati</taxon>
        <taxon>Methanobacteriota</taxon>
        <taxon>Stenosarchaea group</taxon>
        <taxon>Methanomicrobia</taxon>
        <taxon>Methanosarcinales</taxon>
        <taxon>Methanosarcinaceae</taxon>
        <taxon>Methanosarcina</taxon>
    </lineage>
</organism>
<evidence type="ECO:0000313" key="3">
    <source>
        <dbReference type="Proteomes" id="UP000033072"/>
    </source>
</evidence>
<feature type="compositionally biased region" description="Basic and acidic residues" evidence="1">
    <location>
        <begin position="41"/>
        <end position="55"/>
    </location>
</feature>
<dbReference type="RefSeq" id="WP_048127951.1">
    <property type="nucleotide sequence ID" value="NZ_CP009515.1"/>
</dbReference>
<dbReference type="AlphaFoldDB" id="A0A0E3S4L0"/>
<protein>
    <submittedName>
        <fullName evidence="2">Uncharacterized protein</fullName>
    </submittedName>
</protein>
<dbReference type="HOGENOM" id="CLU_2044428_0_0_2"/>
<sequence length="120" mass="13889">MLDGGFEIDAQIRSRRSEENLFGVIVDPITKQHVSFPSVPKSEDVGKISEQETHKNQLATPTIQETAKEDYKWIAKGDTYPVKELLKKAGMLWDRQHREWYSNKKPDAKIEGIYIMRKKA</sequence>
<dbReference type="KEGG" id="mls:MSLAZ_2743"/>
<evidence type="ECO:0000256" key="1">
    <source>
        <dbReference type="SAM" id="MobiDB-lite"/>
    </source>
</evidence>